<proteinExistence type="predicted"/>
<gene>
    <name evidence="2" type="ORF">ACFSX5_14465</name>
</gene>
<keyword evidence="3" id="KW-1185">Reference proteome</keyword>
<sequence length="163" mass="17573">MSAEHHDPVLARLAAGADPFLGPHHLEAARRFEALARRAAMGQRVTMSYDPARVGGRGAGGGAPSDLPDGAMAGRRSLRRLAEAMPRDCWGVLLDVLVFGKGFGEIETERQWPRRAAKLVLRIGLDQLAAQYGLEAAGEGRERALVSGWLGERLPLTVPETQD</sequence>
<dbReference type="InterPro" id="IPR045599">
    <property type="entry name" value="DUF6456"/>
</dbReference>
<name>A0ABW5QMX6_9HYPH</name>
<dbReference type="RefSeq" id="WP_386834379.1">
    <property type="nucleotide sequence ID" value="NZ_JBHUNP010000001.1"/>
</dbReference>
<evidence type="ECO:0000313" key="3">
    <source>
        <dbReference type="Proteomes" id="UP001597521"/>
    </source>
</evidence>
<reference evidence="3" key="1">
    <citation type="journal article" date="2019" name="Int. J. Syst. Evol. Microbiol.">
        <title>The Global Catalogue of Microorganisms (GCM) 10K type strain sequencing project: providing services to taxonomists for standard genome sequencing and annotation.</title>
        <authorList>
            <consortium name="The Broad Institute Genomics Platform"/>
            <consortium name="The Broad Institute Genome Sequencing Center for Infectious Disease"/>
            <person name="Wu L."/>
            <person name="Ma J."/>
        </authorList>
    </citation>
    <scope>NUCLEOTIDE SEQUENCE [LARGE SCALE GENOMIC DNA]</scope>
    <source>
        <strain evidence="3">CCM 7427</strain>
    </source>
</reference>
<protein>
    <submittedName>
        <fullName evidence="2">DUF6456 domain-containing protein</fullName>
    </submittedName>
</protein>
<evidence type="ECO:0000259" key="1">
    <source>
        <dbReference type="Pfam" id="PF20057"/>
    </source>
</evidence>
<feature type="domain" description="DUF6456" evidence="1">
    <location>
        <begin position="14"/>
        <end position="133"/>
    </location>
</feature>
<dbReference type="EMBL" id="JBHUNP010000001">
    <property type="protein sequence ID" value="MFD2648990.1"/>
    <property type="molecule type" value="Genomic_DNA"/>
</dbReference>
<dbReference type="Proteomes" id="UP001597521">
    <property type="component" value="Unassembled WGS sequence"/>
</dbReference>
<accession>A0ABW5QMX6</accession>
<comment type="caution">
    <text evidence="2">The sequence shown here is derived from an EMBL/GenBank/DDBJ whole genome shotgun (WGS) entry which is preliminary data.</text>
</comment>
<evidence type="ECO:0000313" key="2">
    <source>
        <dbReference type="EMBL" id="MFD2648990.1"/>
    </source>
</evidence>
<organism evidence="2 3">
    <name type="scientific">Devosia albogilva</name>
    <dbReference type="NCBI Taxonomy" id="429726"/>
    <lineage>
        <taxon>Bacteria</taxon>
        <taxon>Pseudomonadati</taxon>
        <taxon>Pseudomonadota</taxon>
        <taxon>Alphaproteobacteria</taxon>
        <taxon>Hyphomicrobiales</taxon>
        <taxon>Devosiaceae</taxon>
        <taxon>Devosia</taxon>
    </lineage>
</organism>
<dbReference type="Pfam" id="PF20057">
    <property type="entry name" value="DUF6456"/>
    <property type="match status" value="1"/>
</dbReference>